<comment type="caution">
    <text evidence="1">The sequence shown here is derived from an EMBL/GenBank/DDBJ whole genome shotgun (WGS) entry which is preliminary data.</text>
</comment>
<name>A0A3S1BQ93_ELYCH</name>
<evidence type="ECO:0000313" key="2">
    <source>
        <dbReference type="Proteomes" id="UP000271974"/>
    </source>
</evidence>
<sequence length="126" mass="14749">MRSHNTGQLLFKSLGEEIRHNQMCTKGRCHIKWRGSNIRGSSHSVRISFMLPKGFCFLYLKTVSTHWLTTNSHNIILGQKLTVLEMYIFTFRIIPEDLFMQTLNFFVAFLVNFHAVRCHNSVILFV</sequence>
<dbReference type="EMBL" id="RQTK01000071">
    <property type="protein sequence ID" value="RUS88916.1"/>
    <property type="molecule type" value="Genomic_DNA"/>
</dbReference>
<evidence type="ECO:0000313" key="1">
    <source>
        <dbReference type="EMBL" id="RUS88916.1"/>
    </source>
</evidence>
<protein>
    <submittedName>
        <fullName evidence="1">Uncharacterized protein</fullName>
    </submittedName>
</protein>
<reference evidence="1 2" key="1">
    <citation type="submission" date="2019-01" db="EMBL/GenBank/DDBJ databases">
        <title>A draft genome assembly of the solar-powered sea slug Elysia chlorotica.</title>
        <authorList>
            <person name="Cai H."/>
            <person name="Li Q."/>
            <person name="Fang X."/>
            <person name="Li J."/>
            <person name="Curtis N.E."/>
            <person name="Altenburger A."/>
            <person name="Shibata T."/>
            <person name="Feng M."/>
            <person name="Maeda T."/>
            <person name="Schwartz J.A."/>
            <person name="Shigenobu S."/>
            <person name="Lundholm N."/>
            <person name="Nishiyama T."/>
            <person name="Yang H."/>
            <person name="Hasebe M."/>
            <person name="Li S."/>
            <person name="Pierce S.K."/>
            <person name="Wang J."/>
        </authorList>
    </citation>
    <scope>NUCLEOTIDE SEQUENCE [LARGE SCALE GENOMIC DNA]</scope>
    <source>
        <strain evidence="1">EC2010</strain>
        <tissue evidence="1">Whole organism of an adult</tissue>
    </source>
</reference>
<organism evidence="1 2">
    <name type="scientific">Elysia chlorotica</name>
    <name type="common">Eastern emerald elysia</name>
    <name type="synonym">Sea slug</name>
    <dbReference type="NCBI Taxonomy" id="188477"/>
    <lineage>
        <taxon>Eukaryota</taxon>
        <taxon>Metazoa</taxon>
        <taxon>Spiralia</taxon>
        <taxon>Lophotrochozoa</taxon>
        <taxon>Mollusca</taxon>
        <taxon>Gastropoda</taxon>
        <taxon>Heterobranchia</taxon>
        <taxon>Euthyneura</taxon>
        <taxon>Panpulmonata</taxon>
        <taxon>Sacoglossa</taxon>
        <taxon>Placobranchoidea</taxon>
        <taxon>Plakobranchidae</taxon>
        <taxon>Elysia</taxon>
    </lineage>
</organism>
<dbReference type="AlphaFoldDB" id="A0A3S1BQ93"/>
<dbReference type="Proteomes" id="UP000271974">
    <property type="component" value="Unassembled WGS sequence"/>
</dbReference>
<keyword evidence="2" id="KW-1185">Reference proteome</keyword>
<gene>
    <name evidence="1" type="ORF">EGW08_003355</name>
</gene>
<accession>A0A3S1BQ93</accession>
<proteinExistence type="predicted"/>